<dbReference type="GO" id="GO:0006635">
    <property type="term" value="P:fatty acid beta-oxidation"/>
    <property type="evidence" value="ECO:0007669"/>
    <property type="project" value="TreeGrafter"/>
</dbReference>
<dbReference type="CDD" id="cd06558">
    <property type="entry name" value="crotonase-like"/>
    <property type="match status" value="1"/>
</dbReference>
<dbReference type="STRING" id="28094.SAMN06295900_12355"/>
<dbReference type="PANTHER" id="PTHR11941">
    <property type="entry name" value="ENOYL-COA HYDRATASE-RELATED"/>
    <property type="match status" value="1"/>
</dbReference>
<name>A0A1X7H8B6_TRICW</name>
<dbReference type="SUPFAM" id="SSF52096">
    <property type="entry name" value="ClpP/crotonase"/>
    <property type="match status" value="1"/>
</dbReference>
<dbReference type="AlphaFoldDB" id="A0A1X7H8B6"/>
<keyword evidence="1" id="KW-0443">Lipid metabolism</keyword>
<dbReference type="GO" id="GO:0016829">
    <property type="term" value="F:lyase activity"/>
    <property type="evidence" value="ECO:0007669"/>
    <property type="project" value="UniProtKB-KW"/>
</dbReference>
<evidence type="ECO:0000256" key="2">
    <source>
        <dbReference type="ARBA" id="ARBA00023239"/>
    </source>
</evidence>
<dbReference type="PANTHER" id="PTHR11941:SF169">
    <property type="entry name" value="(7AS)-7A-METHYL-1,5-DIOXO-2,3,5,6,7,7A-HEXAHYDRO-1H-INDENE-CARBOXYL-COA HYDROLASE"/>
    <property type="match status" value="1"/>
</dbReference>
<dbReference type="Pfam" id="PF00378">
    <property type="entry name" value="ECH_1"/>
    <property type="match status" value="2"/>
</dbReference>
<organism evidence="3 4">
    <name type="scientific">Trinickia caryophylli</name>
    <name type="common">Paraburkholderia caryophylli</name>
    <dbReference type="NCBI Taxonomy" id="28094"/>
    <lineage>
        <taxon>Bacteria</taxon>
        <taxon>Pseudomonadati</taxon>
        <taxon>Pseudomonadota</taxon>
        <taxon>Betaproteobacteria</taxon>
        <taxon>Burkholderiales</taxon>
        <taxon>Burkholderiaceae</taxon>
        <taxon>Trinickia</taxon>
    </lineage>
</organism>
<protein>
    <submittedName>
        <fullName evidence="3">Enoyl-CoA hydratase</fullName>
    </submittedName>
</protein>
<evidence type="ECO:0000313" key="3">
    <source>
        <dbReference type="EMBL" id="SMF81336.1"/>
    </source>
</evidence>
<dbReference type="RefSeq" id="WP_085230680.1">
    <property type="nucleotide sequence ID" value="NZ_BSQD01000020.1"/>
</dbReference>
<proteinExistence type="predicted"/>
<evidence type="ECO:0000256" key="1">
    <source>
        <dbReference type="ARBA" id="ARBA00023098"/>
    </source>
</evidence>
<dbReference type="Gene3D" id="3.90.226.10">
    <property type="entry name" value="2-enoyl-CoA Hydratase, Chain A, domain 1"/>
    <property type="match status" value="1"/>
</dbReference>
<keyword evidence="2" id="KW-0456">Lyase</keyword>
<dbReference type="Proteomes" id="UP000192911">
    <property type="component" value="Unassembled WGS sequence"/>
</dbReference>
<gene>
    <name evidence="3" type="ORF">SAMN06295900_12355</name>
</gene>
<dbReference type="InterPro" id="IPR001753">
    <property type="entry name" value="Enoyl-CoA_hydra/iso"/>
</dbReference>
<keyword evidence="4" id="KW-1185">Reference proteome</keyword>
<dbReference type="EMBL" id="FXAH01000023">
    <property type="protein sequence ID" value="SMF81336.1"/>
    <property type="molecule type" value="Genomic_DNA"/>
</dbReference>
<sequence>MQEGSVSYRAQDGIAIITIDRPEKRNALTAAMCDQLSDALARLESGDERVGLLCANGATFCAGADLSAPPEHFWRCVPGVGVTLTKPLIAAVQGPVVGMAVAIMAFCDLCVASEDARFIYPEAKIGLSKGLISALCARVPHKFAMEMMLLGGPISAARAFDVGFVNQLTLPGQQFEAAQEMACTLASSAPLVLAQLKTLVAATLPTSPAETMYRTTALVERVTKSEDAIEGVRSFHEKRRPDFKGV</sequence>
<reference evidence="4" key="1">
    <citation type="submission" date="2017-04" db="EMBL/GenBank/DDBJ databases">
        <authorList>
            <person name="Varghese N."/>
            <person name="Submissions S."/>
        </authorList>
    </citation>
    <scope>NUCLEOTIDE SEQUENCE [LARGE SCALE GENOMIC DNA]</scope>
    <source>
        <strain evidence="4">Ballard 720</strain>
    </source>
</reference>
<accession>A0A1X7H8B6</accession>
<dbReference type="OrthoDB" id="9807606at2"/>
<dbReference type="GeneID" id="95553053"/>
<evidence type="ECO:0000313" key="4">
    <source>
        <dbReference type="Proteomes" id="UP000192911"/>
    </source>
</evidence>
<dbReference type="InterPro" id="IPR029045">
    <property type="entry name" value="ClpP/crotonase-like_dom_sf"/>
</dbReference>